<name>A0AAD7XBZ0_9APHY</name>
<organism evidence="2 3">
    <name type="scientific">Trametes cubensis</name>
    <dbReference type="NCBI Taxonomy" id="1111947"/>
    <lineage>
        <taxon>Eukaryota</taxon>
        <taxon>Fungi</taxon>
        <taxon>Dikarya</taxon>
        <taxon>Basidiomycota</taxon>
        <taxon>Agaricomycotina</taxon>
        <taxon>Agaricomycetes</taxon>
        <taxon>Polyporales</taxon>
        <taxon>Polyporaceae</taxon>
        <taxon>Trametes</taxon>
    </lineage>
</organism>
<keyword evidence="3" id="KW-1185">Reference proteome</keyword>
<dbReference type="Proteomes" id="UP001215151">
    <property type="component" value="Unassembled WGS sequence"/>
</dbReference>
<proteinExistence type="predicted"/>
<reference evidence="2" key="1">
    <citation type="submission" date="2022-11" db="EMBL/GenBank/DDBJ databases">
        <title>Genome Sequence of Cubamyces cubensis.</title>
        <authorList>
            <person name="Buettner E."/>
        </authorList>
    </citation>
    <scope>NUCLEOTIDE SEQUENCE</scope>
    <source>
        <strain evidence="2">MPL-01</strain>
    </source>
</reference>
<evidence type="ECO:0000256" key="1">
    <source>
        <dbReference type="SAM" id="MobiDB-lite"/>
    </source>
</evidence>
<comment type="caution">
    <text evidence="2">The sequence shown here is derived from an EMBL/GenBank/DDBJ whole genome shotgun (WGS) entry which is preliminary data.</text>
</comment>
<feature type="compositionally biased region" description="Basic residues" evidence="1">
    <location>
        <begin position="1"/>
        <end position="15"/>
    </location>
</feature>
<feature type="region of interest" description="Disordered" evidence="1">
    <location>
        <begin position="1"/>
        <end position="35"/>
    </location>
</feature>
<dbReference type="AlphaFoldDB" id="A0AAD7XBZ0"/>
<evidence type="ECO:0000313" key="2">
    <source>
        <dbReference type="EMBL" id="KAJ8483075.1"/>
    </source>
</evidence>
<gene>
    <name evidence="2" type="ORF">ONZ51_g4946</name>
</gene>
<protein>
    <submittedName>
        <fullName evidence="2">Uncharacterized protein</fullName>
    </submittedName>
</protein>
<accession>A0AAD7XBZ0</accession>
<dbReference type="EMBL" id="JAPEVG010000101">
    <property type="protein sequence ID" value="KAJ8483075.1"/>
    <property type="molecule type" value="Genomic_DNA"/>
</dbReference>
<evidence type="ECO:0000313" key="3">
    <source>
        <dbReference type="Proteomes" id="UP001215151"/>
    </source>
</evidence>
<sequence>MASGSRSRRTRRSRPLQRVERSEDDREEPESVEQHPISIPDLRAVRLLLMQLGLPAELVYSIIDEAEYYPVVRGRYVGPQISLDATSGCQTRGGSCAAQLCMLTPPIPGGAPDESFKVKRVTWTIRGHDQGWGGERPGTFRSAYSWYEACIFRPVPSEGSSTNSRPGTAHGGGYGTLSGLLRRKYCAPKDTQDDLQEAGYSLVPVPGHTPGVLYLAREHVDPAKAEDAGRGIGAGFIESLQPGDRIGLWMRAQYPGWANFVKKAEVEVLYDVY</sequence>